<feature type="domain" description="C2H2-type" evidence="3">
    <location>
        <begin position="1195"/>
        <end position="1223"/>
    </location>
</feature>
<dbReference type="GO" id="GO:0008270">
    <property type="term" value="F:zinc ion binding"/>
    <property type="evidence" value="ECO:0007669"/>
    <property type="project" value="UniProtKB-KW"/>
</dbReference>
<feature type="compositionally biased region" description="Polar residues" evidence="2">
    <location>
        <begin position="468"/>
        <end position="484"/>
    </location>
</feature>
<dbReference type="PROSITE" id="PS50157">
    <property type="entry name" value="ZINC_FINGER_C2H2_2"/>
    <property type="match status" value="8"/>
</dbReference>
<dbReference type="PROSITE" id="PS00028">
    <property type="entry name" value="ZINC_FINGER_C2H2_1"/>
    <property type="match status" value="9"/>
</dbReference>
<reference evidence="4 5" key="1">
    <citation type="submission" date="2024-11" db="EMBL/GenBank/DDBJ databases">
        <title>Chromosome-level genome assembly of the freshwater bivalve Anodonta woodiana.</title>
        <authorList>
            <person name="Chen X."/>
        </authorList>
    </citation>
    <scope>NUCLEOTIDE SEQUENCE [LARGE SCALE GENOMIC DNA]</scope>
    <source>
        <strain evidence="4">MN2024</strain>
        <tissue evidence="4">Gills</tissue>
    </source>
</reference>
<sequence length="1736" mass="193062">MSTCDSNNHDPVSPVVNTNRARLTSLQNNDLQGSAAYLQNKLEADVRGEEKQHMPDQEKQPVINETVQGDNSPVESTQIDTSLATRIPHYSLAKMSKADLKEATNVDDGGLDSAEVASKRIEQERAKSLFSNETPHSKADSCNIQNVTGLDGNIDKSSCENEVEKRHDSFISGRDNSKVSEYLNAEDTDKKAFSASDANTSSQMASTSRSDLIKLKMLPENIQITDLGIVPGVADSMDSVENMSSSTLGQFGDTSLEKAVLDHTKDEIQMPSSETSGKDTVEIRSCIPSDNLNCSSLLDKKTVDLSQSETVLTLHDSRNSILSQKSCIAVISSETPSGISTGNETATTVLVCDTAKSAKSHIASSELQTSDEILKSASSHNAPECDTIIDNFPSLTSAENMLMITDVRSISNESMDFGPENSDVDVIKDALKEIPTSSTMNTSSLSSNMNPSDMPVRADNMKDKIHSEGTTCTAHSQDKQGVNSKESHELISLLSDSSETDPVEQTTSARQDEQSRLEGTLLVSSASQNKSILHKRIEQVDPVPPVNQVAIKHEPPDTYETPTNAQPSMSYADRLKNIVDGCAVVKESRAGTAPSFLVARNAQNKKTVQGQGRPEHLQETGQLQPKKDQKLSDGVKISVVTVGNCVNAPSSNSGAKPFLVVKNKTQPVDSTLKSTAGSNDSSIIPFSTQVLPIHFTPNTSANVLKTAPSGPNIRYLVPMNLIPTPVNQPSPNSTSASIPRSIQIKVSTSKPATSALSSVSSMPVVVGTNTTNTITAAHNDSKPKPLKSPAITTISTLSIQDKATQNTKNMPPLGAGTINIDSVGVSKITELISRKNPITIFKPPPMPSHLKKLLGENGKLHVCYECGDTFYFVDSLKQHQHRYSMKIRYKCETCNCFLIFHNKCQLLNHLRSHLNISKHMAVPIHIKSDSIQITTILSELGTDKPLHWFKEDPANLKLLSIDEKSTENIPSSNTKDTTNITTEHCDNEKQTLQPAVKKLQITVLKPDSLFSCSECKQNFPDRIQLQHHLQTFKNLTPCSRCDMFLPTQCAALLHAVLHAPHELSWKACPECGMQFRDNDRKFFYHLKYECIHLSRIVNFPCSKCLIVNDSRTELKTHLMKRLEQYYKCGNCQMAFKNLKLYESHLVSKHVHLRRVKPKMLYRCHVCDTLIDDQGFLDDHTEQHVKQAATQTKFVWRCTECLKVFQKKIGLEKHLKEKLTEDHAKAPFNCKPCNLRFIRFDQAFSHWLTFHVRNSTYEVRFCKLCGLVCHNASALETHTCIECVQIEKNDPAEVGKDNQGREQQGNTNNITSASMMTCSHCGLICKSAASFAMHVRKHMEVDVFICKHCGKKDYNSYADLRNHEVVCGYLQKRPVVSTGENEKQPKKRKISMSPRKSPKKMGRLDASSAAEERPVFMCDKCSKTFLWQDELDVHNKLEHGIHPCHLCGLTYESQNILQKHIKTSHEGKKHVYPCWVCRKRKIKKFFSDRARLEKHLAGKHRVHPDESMLVPEYPGLEEAVHSKSNSQKRKLDSSEDSPVKKLRVAGDGHFSCAKCTFSCMDRSEFLSHIKEHSVEKSVQCVECGLSFTVIPSLKKHLFMVHKVRDFEAYFREHNLLHLMQETEDSVDLDRKDLIADMEAEKEKKVKVEKEDEINGNPLECNVCYKVFPNEAAIKSHMRVHGMAFIKAKRRALSFKGSELNKDQTSSPSSDGSGKEEEKATPPESKTAAASSASPVEK</sequence>
<feature type="domain" description="C2H2-type" evidence="3">
    <location>
        <begin position="1010"/>
        <end position="1037"/>
    </location>
</feature>
<feature type="region of interest" description="Disordered" evidence="2">
    <location>
        <begin position="1694"/>
        <end position="1736"/>
    </location>
</feature>
<proteinExistence type="predicted"/>
<dbReference type="Pfam" id="PF25412">
    <property type="entry name" value="zf-C2H2_ZNF592"/>
    <property type="match status" value="1"/>
</dbReference>
<evidence type="ECO:0000259" key="3">
    <source>
        <dbReference type="PROSITE" id="PS50157"/>
    </source>
</evidence>
<feature type="region of interest" description="Disordered" evidence="2">
    <location>
        <begin position="1377"/>
        <end position="1407"/>
    </location>
</feature>
<dbReference type="InterPro" id="IPR045914">
    <property type="entry name" value="Zn532-like"/>
</dbReference>
<dbReference type="InterPro" id="IPR036236">
    <property type="entry name" value="Znf_C2H2_sf"/>
</dbReference>
<feature type="domain" description="C2H2-type" evidence="3">
    <location>
        <begin position="1415"/>
        <end position="1442"/>
    </location>
</feature>
<dbReference type="PANTHER" id="PTHR47222:SF5">
    <property type="entry name" value="LOW QUALITY PROTEIN: ZINC FINGER PROTEIN 532-LIKE"/>
    <property type="match status" value="1"/>
</dbReference>
<keyword evidence="1" id="KW-0862">Zinc</keyword>
<organism evidence="4 5">
    <name type="scientific">Sinanodonta woodiana</name>
    <name type="common">Chinese pond mussel</name>
    <name type="synonym">Anodonta woodiana</name>
    <dbReference type="NCBI Taxonomy" id="1069815"/>
    <lineage>
        <taxon>Eukaryota</taxon>
        <taxon>Metazoa</taxon>
        <taxon>Spiralia</taxon>
        <taxon>Lophotrochozoa</taxon>
        <taxon>Mollusca</taxon>
        <taxon>Bivalvia</taxon>
        <taxon>Autobranchia</taxon>
        <taxon>Heteroconchia</taxon>
        <taxon>Palaeoheterodonta</taxon>
        <taxon>Unionida</taxon>
        <taxon>Unionoidea</taxon>
        <taxon>Unionidae</taxon>
        <taxon>Unioninae</taxon>
        <taxon>Sinanodonta</taxon>
    </lineage>
</organism>
<evidence type="ECO:0000256" key="2">
    <source>
        <dbReference type="SAM" id="MobiDB-lite"/>
    </source>
</evidence>
<feature type="region of interest" description="Disordered" evidence="2">
    <location>
        <begin position="605"/>
        <end position="630"/>
    </location>
</feature>
<dbReference type="SMART" id="SM00355">
    <property type="entry name" value="ZnF_C2H2"/>
    <property type="match status" value="18"/>
</dbReference>
<accession>A0ABD3W2B0</accession>
<dbReference type="PANTHER" id="PTHR47222">
    <property type="entry name" value="ZINC FINGER PROTEIN 532-RELATED"/>
    <property type="match status" value="1"/>
</dbReference>
<feature type="compositionally biased region" description="Polar residues" evidence="2">
    <location>
        <begin position="1701"/>
        <end position="1710"/>
    </location>
</feature>
<dbReference type="Pfam" id="PF00096">
    <property type="entry name" value="zf-C2H2"/>
    <property type="match status" value="1"/>
</dbReference>
<feature type="domain" description="C2H2-type" evidence="3">
    <location>
        <begin position="1441"/>
        <end position="1469"/>
    </location>
</feature>
<dbReference type="InterPro" id="IPR013087">
    <property type="entry name" value="Znf_C2H2_type"/>
</dbReference>
<keyword evidence="1" id="KW-0863">Zinc-finger</keyword>
<protein>
    <recommendedName>
        <fullName evidence="3">C2H2-type domain-containing protein</fullName>
    </recommendedName>
</protein>
<dbReference type="EMBL" id="JBJQND010000009">
    <property type="protein sequence ID" value="KAL3866848.1"/>
    <property type="molecule type" value="Genomic_DNA"/>
</dbReference>
<gene>
    <name evidence="4" type="ORF">ACJMK2_044107</name>
</gene>
<feature type="compositionally biased region" description="Basic residues" evidence="2">
    <location>
        <begin position="1384"/>
        <end position="1400"/>
    </location>
</feature>
<keyword evidence="1" id="KW-0479">Metal-binding</keyword>
<comment type="caution">
    <text evidence="4">The sequence shown here is derived from an EMBL/GenBank/DDBJ whole genome shotgun (WGS) entry which is preliminary data.</text>
</comment>
<feature type="region of interest" description="Disordered" evidence="2">
    <location>
        <begin position="437"/>
        <end position="516"/>
    </location>
</feature>
<feature type="domain" description="C2H2-type" evidence="3">
    <location>
        <begin position="1577"/>
        <end position="1600"/>
    </location>
</feature>
<dbReference type="SUPFAM" id="SSF57667">
    <property type="entry name" value="beta-beta-alpha zinc fingers"/>
    <property type="match status" value="2"/>
</dbReference>
<keyword evidence="5" id="KW-1185">Reference proteome</keyword>
<evidence type="ECO:0000313" key="4">
    <source>
        <dbReference type="EMBL" id="KAL3866848.1"/>
    </source>
</evidence>
<evidence type="ECO:0000256" key="1">
    <source>
        <dbReference type="PROSITE-ProRule" id="PRU00042"/>
    </source>
</evidence>
<dbReference type="Gene3D" id="3.30.160.60">
    <property type="entry name" value="Classic Zinc Finger"/>
    <property type="match status" value="3"/>
</dbReference>
<feature type="domain" description="C2H2-type" evidence="3">
    <location>
        <begin position="1549"/>
        <end position="1576"/>
    </location>
</feature>
<feature type="domain" description="C2H2-type" evidence="3">
    <location>
        <begin position="889"/>
        <end position="918"/>
    </location>
</feature>
<feature type="domain" description="C2H2-type" evidence="3">
    <location>
        <begin position="1657"/>
        <end position="1679"/>
    </location>
</feature>
<feature type="compositionally biased region" description="Polar residues" evidence="2">
    <location>
        <begin position="1726"/>
        <end position="1736"/>
    </location>
</feature>
<dbReference type="InterPro" id="IPR057356">
    <property type="entry name" value="Znf-C2H2_ZNF592"/>
</dbReference>
<evidence type="ECO:0000313" key="5">
    <source>
        <dbReference type="Proteomes" id="UP001634394"/>
    </source>
</evidence>
<dbReference type="Proteomes" id="UP001634394">
    <property type="component" value="Unassembled WGS sequence"/>
</dbReference>
<feature type="compositionally biased region" description="Low complexity" evidence="2">
    <location>
        <begin position="437"/>
        <end position="455"/>
    </location>
</feature>
<name>A0ABD3W2B0_SINWO</name>